<dbReference type="AlphaFoldDB" id="A0A4S4MQV2"/>
<feature type="region of interest" description="Disordered" evidence="1">
    <location>
        <begin position="1"/>
        <end position="44"/>
    </location>
</feature>
<sequence>MEPEAQKVDETIFKHTIQESGARAKRFKSADPAGGQNEDDSDEV</sequence>
<name>A0A4S4MQV2_9APHY</name>
<gene>
    <name evidence="2" type="ORF">EUX98_g6089</name>
</gene>
<organism evidence="2 3">
    <name type="scientific">Antrodiella citrinella</name>
    <dbReference type="NCBI Taxonomy" id="2447956"/>
    <lineage>
        <taxon>Eukaryota</taxon>
        <taxon>Fungi</taxon>
        <taxon>Dikarya</taxon>
        <taxon>Basidiomycota</taxon>
        <taxon>Agaricomycotina</taxon>
        <taxon>Agaricomycetes</taxon>
        <taxon>Polyporales</taxon>
        <taxon>Steccherinaceae</taxon>
        <taxon>Antrodiella</taxon>
    </lineage>
</organism>
<keyword evidence="3" id="KW-1185">Reference proteome</keyword>
<proteinExistence type="predicted"/>
<dbReference type="Proteomes" id="UP000308730">
    <property type="component" value="Unassembled WGS sequence"/>
</dbReference>
<comment type="caution">
    <text evidence="2">The sequence shown here is derived from an EMBL/GenBank/DDBJ whole genome shotgun (WGS) entry which is preliminary data.</text>
</comment>
<dbReference type="EMBL" id="SGPM01000202">
    <property type="protein sequence ID" value="THH28095.1"/>
    <property type="molecule type" value="Genomic_DNA"/>
</dbReference>
<accession>A0A4S4MQV2</accession>
<feature type="compositionally biased region" description="Basic and acidic residues" evidence="1">
    <location>
        <begin position="1"/>
        <end position="17"/>
    </location>
</feature>
<evidence type="ECO:0000313" key="2">
    <source>
        <dbReference type="EMBL" id="THH28095.1"/>
    </source>
</evidence>
<protein>
    <submittedName>
        <fullName evidence="2">Uncharacterized protein</fullName>
    </submittedName>
</protein>
<evidence type="ECO:0000256" key="1">
    <source>
        <dbReference type="SAM" id="MobiDB-lite"/>
    </source>
</evidence>
<evidence type="ECO:0000313" key="3">
    <source>
        <dbReference type="Proteomes" id="UP000308730"/>
    </source>
</evidence>
<reference evidence="2 3" key="1">
    <citation type="submission" date="2019-02" db="EMBL/GenBank/DDBJ databases">
        <title>Genome sequencing of the rare red list fungi Antrodiella citrinella (Flaviporus citrinellus).</title>
        <authorList>
            <person name="Buettner E."/>
            <person name="Kellner H."/>
        </authorList>
    </citation>
    <scope>NUCLEOTIDE SEQUENCE [LARGE SCALE GENOMIC DNA]</scope>
    <source>
        <strain evidence="2 3">DSM 108506</strain>
    </source>
</reference>